<evidence type="ECO:0000313" key="13">
    <source>
        <dbReference type="Proteomes" id="UP000062973"/>
    </source>
</evidence>
<dbReference type="GO" id="GO:0016887">
    <property type="term" value="F:ATP hydrolysis activity"/>
    <property type="evidence" value="ECO:0007669"/>
    <property type="project" value="InterPro"/>
</dbReference>
<evidence type="ECO:0000256" key="3">
    <source>
        <dbReference type="ARBA" id="ARBA00022475"/>
    </source>
</evidence>
<evidence type="ECO:0000256" key="7">
    <source>
        <dbReference type="ARBA" id="ARBA00022989"/>
    </source>
</evidence>
<dbReference type="SUPFAM" id="SSF81665">
    <property type="entry name" value="Calcium ATPase, transmembrane domain M"/>
    <property type="match status" value="1"/>
</dbReference>
<dbReference type="InterPro" id="IPR023214">
    <property type="entry name" value="HAD_sf"/>
</dbReference>
<dbReference type="InterPro" id="IPR023298">
    <property type="entry name" value="ATPase_P-typ_TM_dom_sf"/>
</dbReference>
<feature type="domain" description="Cation-transporting P-type ATPase N-terminal" evidence="11">
    <location>
        <begin position="1"/>
        <end position="66"/>
    </location>
</feature>
<feature type="region of interest" description="Disordered" evidence="9">
    <location>
        <begin position="388"/>
        <end position="418"/>
    </location>
</feature>
<dbReference type="GO" id="GO:0005524">
    <property type="term" value="F:ATP binding"/>
    <property type="evidence" value="ECO:0007669"/>
    <property type="project" value="UniProtKB-KW"/>
</dbReference>
<evidence type="ECO:0000256" key="2">
    <source>
        <dbReference type="ARBA" id="ARBA00005675"/>
    </source>
</evidence>
<keyword evidence="8 10" id="KW-0472">Membrane</keyword>
<dbReference type="InterPro" id="IPR023299">
    <property type="entry name" value="ATPase_P-typ_cyto_dom_N"/>
</dbReference>
<gene>
    <name evidence="12" type="primary">ctpF</name>
    <name evidence="12" type="ORF">AMETH_3098</name>
</gene>
<dbReference type="Gene3D" id="2.70.150.10">
    <property type="entry name" value="Calcium-transporting ATPase, cytoplasmic transduction domain A"/>
    <property type="match status" value="1"/>
</dbReference>
<dbReference type="Gene3D" id="3.40.1110.10">
    <property type="entry name" value="Calcium-transporting ATPase, cytoplasmic domain N"/>
    <property type="match status" value="1"/>
</dbReference>
<keyword evidence="6" id="KW-0067">ATP-binding</keyword>
<evidence type="ECO:0000256" key="4">
    <source>
        <dbReference type="ARBA" id="ARBA00022692"/>
    </source>
</evidence>
<dbReference type="InterPro" id="IPR001757">
    <property type="entry name" value="P_typ_ATPase"/>
</dbReference>
<dbReference type="PATRIC" id="fig|1068978.7.peg.3309"/>
<comment type="subcellular location">
    <subcellularLocation>
        <location evidence="1">Cell membrane</location>
        <topology evidence="1">Multi-pass membrane protein</topology>
    </subcellularLocation>
</comment>
<dbReference type="EMBL" id="CP009110">
    <property type="protein sequence ID" value="AIJ23190.1"/>
    <property type="molecule type" value="Genomic_DNA"/>
</dbReference>
<feature type="transmembrane region" description="Helical" evidence="10">
    <location>
        <begin position="218"/>
        <end position="242"/>
    </location>
</feature>
<dbReference type="AlphaFoldDB" id="A0A076MWS3"/>
<dbReference type="Proteomes" id="UP000062973">
    <property type="component" value="Chromosome"/>
</dbReference>
<dbReference type="InterPro" id="IPR004014">
    <property type="entry name" value="ATPase_P-typ_cation-transptr_N"/>
</dbReference>
<comment type="similarity">
    <text evidence="2">Belongs to the cation transport ATPase (P-type) (TC 3.A.3) family. Type IIA subfamily.</text>
</comment>
<evidence type="ECO:0000256" key="8">
    <source>
        <dbReference type="ARBA" id="ARBA00023136"/>
    </source>
</evidence>
<dbReference type="PROSITE" id="PS00154">
    <property type="entry name" value="ATPASE_E1_E2"/>
    <property type="match status" value="1"/>
</dbReference>
<dbReference type="Gene3D" id="3.40.50.1000">
    <property type="entry name" value="HAD superfamily/HAD-like"/>
    <property type="match status" value="1"/>
</dbReference>
<evidence type="ECO:0000259" key="11">
    <source>
        <dbReference type="SMART" id="SM00831"/>
    </source>
</evidence>
<dbReference type="eggNOG" id="COG0474">
    <property type="taxonomic scope" value="Bacteria"/>
</dbReference>
<evidence type="ECO:0000256" key="9">
    <source>
        <dbReference type="SAM" id="MobiDB-lite"/>
    </source>
</evidence>
<dbReference type="SUPFAM" id="SSF81660">
    <property type="entry name" value="Metal cation-transporting ATPase, ATP-binding domain N"/>
    <property type="match status" value="1"/>
</dbReference>
<keyword evidence="3" id="KW-1003">Cell membrane</keyword>
<protein>
    <submittedName>
        <fullName evidence="12">Cation transporting P-type ATPase</fullName>
    </submittedName>
</protein>
<accession>A0A076MWS3</accession>
<feature type="transmembrane region" description="Helical" evidence="10">
    <location>
        <begin position="248"/>
        <end position="272"/>
    </location>
</feature>
<feature type="transmembrane region" description="Helical" evidence="10">
    <location>
        <begin position="52"/>
        <end position="83"/>
    </location>
</feature>
<dbReference type="RefSeq" id="WP_223843159.1">
    <property type="nucleotide sequence ID" value="NZ_AQUL01000002.1"/>
</dbReference>
<dbReference type="STRING" id="1068978.AMETH_3098"/>
<keyword evidence="7 10" id="KW-1133">Transmembrane helix</keyword>
<dbReference type="Pfam" id="PF00122">
    <property type="entry name" value="E1-E2_ATPase"/>
    <property type="match status" value="1"/>
</dbReference>
<dbReference type="SMART" id="SM00831">
    <property type="entry name" value="Cation_ATPase_N"/>
    <property type="match status" value="1"/>
</dbReference>
<sequence length="449" mass="46575">MRAASGAVLDNGLSAAEAAERSRRDGPNALPAARRANPVVEFVKQLVHFFALMLWVASGLALLAGMPALAIAIAVVVLVNGVFSFVQEYRADRAAERLRDLLPVRATVRRDGKPITVDATELVVGDVLLLEAGDRVCADATVLSGGRLSVDESLLTGESAPEHPDEGGRVHAGTYVVEGHGAASVTATGTHTRLAGIAQITAQATRPRSPLTGQLQRVVRIVSVIAVSVGVLFFGIALLLGFAPGEGFLFAIGVTVALVPEGLLPTVTLSLARAVQKMAARNALVRQLESVETLGATTFICTDKTGTLTRNEMSVVAAWTADGTVTVDGEGYLPEGRLYGSSAALSAAGALADSAARCSPDSRAVERGGTWHPVGDPMEVALHVLASRAGRPAPPPPLGRRPFDPYRRRSSVSDVDGLHVTGAPDSVLPLCVDLPAGAADAVQELSAPR</sequence>
<dbReference type="InterPro" id="IPR008250">
    <property type="entry name" value="ATPase_P-typ_transduc_dom_A_sf"/>
</dbReference>
<dbReference type="GO" id="GO:0005886">
    <property type="term" value="C:plasma membrane"/>
    <property type="evidence" value="ECO:0007669"/>
    <property type="project" value="UniProtKB-SubCell"/>
</dbReference>
<dbReference type="PRINTS" id="PR00119">
    <property type="entry name" value="CATATPASE"/>
</dbReference>
<evidence type="ECO:0000256" key="6">
    <source>
        <dbReference type="ARBA" id="ARBA00022840"/>
    </source>
</evidence>
<dbReference type="Pfam" id="PF00690">
    <property type="entry name" value="Cation_ATPase_N"/>
    <property type="match status" value="1"/>
</dbReference>
<dbReference type="SUPFAM" id="SSF81653">
    <property type="entry name" value="Calcium ATPase, transduction domain A"/>
    <property type="match status" value="1"/>
</dbReference>
<name>A0A076MWS3_AMYME</name>
<dbReference type="PANTHER" id="PTHR43294">
    <property type="entry name" value="SODIUM/POTASSIUM-TRANSPORTING ATPASE SUBUNIT ALPHA"/>
    <property type="match status" value="1"/>
</dbReference>
<keyword evidence="4 10" id="KW-0812">Transmembrane</keyword>
<dbReference type="NCBIfam" id="TIGR01494">
    <property type="entry name" value="ATPase_P-type"/>
    <property type="match status" value="1"/>
</dbReference>
<evidence type="ECO:0000313" key="12">
    <source>
        <dbReference type="EMBL" id="AIJ23190.1"/>
    </source>
</evidence>
<evidence type="ECO:0000256" key="10">
    <source>
        <dbReference type="SAM" id="Phobius"/>
    </source>
</evidence>
<evidence type="ECO:0000256" key="1">
    <source>
        <dbReference type="ARBA" id="ARBA00004651"/>
    </source>
</evidence>
<dbReference type="InterPro" id="IPR050510">
    <property type="entry name" value="Cation_transp_ATPase_P-type"/>
</dbReference>
<dbReference type="Gene3D" id="1.20.1110.10">
    <property type="entry name" value="Calcium-transporting ATPase, transmembrane domain"/>
    <property type="match status" value="1"/>
</dbReference>
<dbReference type="HOGENOM" id="CLU_002360_8_3_11"/>
<keyword evidence="5" id="KW-0547">Nucleotide-binding</keyword>
<dbReference type="PRINTS" id="PR00121">
    <property type="entry name" value="NAKATPASE"/>
</dbReference>
<dbReference type="KEGG" id="amq:AMETH_3098"/>
<organism evidence="12 13">
    <name type="scientific">Amycolatopsis methanolica 239</name>
    <dbReference type="NCBI Taxonomy" id="1068978"/>
    <lineage>
        <taxon>Bacteria</taxon>
        <taxon>Bacillati</taxon>
        <taxon>Actinomycetota</taxon>
        <taxon>Actinomycetes</taxon>
        <taxon>Pseudonocardiales</taxon>
        <taxon>Pseudonocardiaceae</taxon>
        <taxon>Amycolatopsis</taxon>
        <taxon>Amycolatopsis methanolica group</taxon>
    </lineage>
</organism>
<dbReference type="PANTHER" id="PTHR43294:SF21">
    <property type="entry name" value="CATION TRANSPORTING ATPASE"/>
    <property type="match status" value="1"/>
</dbReference>
<keyword evidence="13" id="KW-1185">Reference proteome</keyword>
<evidence type="ECO:0000256" key="5">
    <source>
        <dbReference type="ARBA" id="ARBA00022741"/>
    </source>
</evidence>
<proteinExistence type="inferred from homology"/>
<dbReference type="InterPro" id="IPR059000">
    <property type="entry name" value="ATPase_P-type_domA"/>
</dbReference>
<reference evidence="12 13" key="1">
    <citation type="submission" date="2014-07" db="EMBL/GenBank/DDBJ databases">
        <title>Whole Genome Sequence of the Amycolatopsis methanolica 239.</title>
        <authorList>
            <person name="Tang B."/>
        </authorList>
    </citation>
    <scope>NUCLEOTIDE SEQUENCE [LARGE SCALE GENOMIC DNA]</scope>
    <source>
        <strain evidence="12 13">239</strain>
    </source>
</reference>
<dbReference type="InterPro" id="IPR018303">
    <property type="entry name" value="ATPase_P-typ_P_site"/>
</dbReference>